<dbReference type="AlphaFoldDB" id="A0A1F8H7H3"/>
<comment type="caution">
    <text evidence="2">The sequence shown here is derived from an EMBL/GenBank/DDBJ whole genome shotgun (WGS) entry which is preliminary data.</text>
</comment>
<reference evidence="2 3" key="1">
    <citation type="journal article" date="2016" name="Nat. Commun.">
        <title>Thousands of microbial genomes shed light on interconnected biogeochemical processes in an aquifer system.</title>
        <authorList>
            <person name="Anantharaman K."/>
            <person name="Brown C.T."/>
            <person name="Hug L.A."/>
            <person name="Sharon I."/>
            <person name="Castelle C.J."/>
            <person name="Probst A.J."/>
            <person name="Thomas B.C."/>
            <person name="Singh A."/>
            <person name="Wilkins M.J."/>
            <person name="Karaoz U."/>
            <person name="Brodie E.L."/>
            <person name="Williams K.H."/>
            <person name="Hubbard S.S."/>
            <person name="Banfield J.F."/>
        </authorList>
    </citation>
    <scope>NUCLEOTIDE SEQUENCE [LARGE SCALE GENOMIC DNA]</scope>
</reference>
<gene>
    <name evidence="2" type="ORF">A3G51_02610</name>
</gene>
<dbReference type="Gene3D" id="3.90.25.10">
    <property type="entry name" value="UDP-galactose 4-epimerase, domain 1"/>
    <property type="match status" value="1"/>
</dbReference>
<feature type="domain" description="NAD-dependent epimerase/dehydratase" evidence="1">
    <location>
        <begin position="6"/>
        <end position="247"/>
    </location>
</feature>
<dbReference type="Pfam" id="PF01370">
    <property type="entry name" value="Epimerase"/>
    <property type="match status" value="1"/>
</dbReference>
<organism evidence="2 3">
    <name type="scientific">Candidatus Yanofskybacteria bacterium RIFCSPLOWO2_12_FULL_43_11b</name>
    <dbReference type="NCBI Taxonomy" id="1802710"/>
    <lineage>
        <taxon>Bacteria</taxon>
        <taxon>Candidatus Yanofskyibacteriota</taxon>
    </lineage>
</organism>
<protein>
    <recommendedName>
        <fullName evidence="1">NAD-dependent epimerase/dehydratase domain-containing protein</fullName>
    </recommendedName>
</protein>
<dbReference type="SUPFAM" id="SSF51735">
    <property type="entry name" value="NAD(P)-binding Rossmann-fold domains"/>
    <property type="match status" value="1"/>
</dbReference>
<dbReference type="EMBL" id="MGKY01000015">
    <property type="protein sequence ID" value="OGN33552.1"/>
    <property type="molecule type" value="Genomic_DNA"/>
</dbReference>
<dbReference type="GO" id="GO:0050577">
    <property type="term" value="F:GDP-L-fucose synthase activity"/>
    <property type="evidence" value="ECO:0007669"/>
    <property type="project" value="TreeGrafter"/>
</dbReference>
<proteinExistence type="predicted"/>
<dbReference type="InterPro" id="IPR036291">
    <property type="entry name" value="NAD(P)-bd_dom_sf"/>
</dbReference>
<dbReference type="PANTHER" id="PTHR43238">
    <property type="entry name" value="GDP-L-FUCOSE SYNTHASE"/>
    <property type="match status" value="1"/>
</dbReference>
<evidence type="ECO:0000313" key="2">
    <source>
        <dbReference type="EMBL" id="OGN33552.1"/>
    </source>
</evidence>
<dbReference type="Gene3D" id="3.40.50.720">
    <property type="entry name" value="NAD(P)-binding Rossmann-like Domain"/>
    <property type="match status" value="1"/>
</dbReference>
<name>A0A1F8H7H3_9BACT</name>
<dbReference type="PANTHER" id="PTHR43238:SF1">
    <property type="entry name" value="GDP-L-FUCOSE SYNTHASE"/>
    <property type="match status" value="1"/>
</dbReference>
<dbReference type="InterPro" id="IPR001509">
    <property type="entry name" value="Epimerase_deHydtase"/>
</dbReference>
<accession>A0A1F8H7H3</accession>
<sequence length="319" mass="35638">MKKKKVLICGASGFIGRNIFEALVKNSEIEVVGTYNSHPFYSPTSSLRKVDLTSKKDVNKLLDENFDVVIQAAATTSGSKTIKEHPEIHITDNAIMNSLVFRSAHHHKISHVIFFSCSIVYSGGDKPAKETDVNLNDGMHSAYFGAGWTKIYLEKMCEFYSRLGRTKFLVIRHSNMYGPYDKYDPERSHMFGANITKVMTAKDGDEIMLWGTGQEKRDLLCMSDLVDFIEIVLAKPDKKDFDLVNVGCGEAVSVNDIISKTILASGKDLSVAHNVTGPTIPVSITLDTTKAKNVYGWQPQIGLDEGIKRTIEWYRNNFP</sequence>
<evidence type="ECO:0000259" key="1">
    <source>
        <dbReference type="Pfam" id="PF01370"/>
    </source>
</evidence>
<dbReference type="Proteomes" id="UP000177745">
    <property type="component" value="Unassembled WGS sequence"/>
</dbReference>
<evidence type="ECO:0000313" key="3">
    <source>
        <dbReference type="Proteomes" id="UP000177745"/>
    </source>
</evidence>